<evidence type="ECO:0000313" key="1">
    <source>
        <dbReference type="EMBL" id="SUC11275.1"/>
    </source>
</evidence>
<sequence>MIKENILVSHNQIIVRSIPFNHEKQKWTEETLERGILWNKNYVILDPLVDESFGSWFFIEEKNILLPCEDSIRAAIIPFEVTNVCDFSINTVSESVRLYKDTTKDIIQENEKGNYYPLNTLNEYNFEKGNYSMLFEICMGKPLENIEEDEVYYRFTLKKEDNTIFKVLKDDPYGWNKQMSL</sequence>
<dbReference type="AlphaFoldDB" id="A0A379EY36"/>
<dbReference type="Proteomes" id="UP000254235">
    <property type="component" value="Unassembled WGS sequence"/>
</dbReference>
<evidence type="ECO:0000313" key="2">
    <source>
        <dbReference type="Proteomes" id="UP000254235"/>
    </source>
</evidence>
<organism evidence="1 2">
    <name type="scientific">Prevotella pallens</name>
    <dbReference type="NCBI Taxonomy" id="60133"/>
    <lineage>
        <taxon>Bacteria</taxon>
        <taxon>Pseudomonadati</taxon>
        <taxon>Bacteroidota</taxon>
        <taxon>Bacteroidia</taxon>
        <taxon>Bacteroidales</taxon>
        <taxon>Prevotellaceae</taxon>
        <taxon>Prevotella</taxon>
    </lineage>
</organism>
<reference evidence="1 2" key="1">
    <citation type="submission" date="2018-06" db="EMBL/GenBank/DDBJ databases">
        <authorList>
            <consortium name="Pathogen Informatics"/>
            <person name="Doyle S."/>
        </authorList>
    </citation>
    <scope>NUCLEOTIDE SEQUENCE [LARGE SCALE GENOMIC DNA]</scope>
    <source>
        <strain evidence="1 2">NCTC13043</strain>
    </source>
</reference>
<dbReference type="Pfam" id="PF11033">
    <property type="entry name" value="ComJ"/>
    <property type="match status" value="1"/>
</dbReference>
<gene>
    <name evidence="1" type="ORF">NCTC13043_00118</name>
</gene>
<dbReference type="Gene3D" id="2.60.34.30">
    <property type="entry name" value="Competence, DNA-entry nuclease inhibitor, ComJ"/>
    <property type="match status" value="1"/>
</dbReference>
<dbReference type="GeneID" id="78569867"/>
<proteinExistence type="predicted"/>
<accession>A0A379EY36</accession>
<dbReference type="InterPro" id="IPR038691">
    <property type="entry name" value="ComJ_sf"/>
</dbReference>
<dbReference type="OrthoDB" id="5114501at2"/>
<dbReference type="EMBL" id="UGTP01000001">
    <property type="protein sequence ID" value="SUC11275.1"/>
    <property type="molecule type" value="Genomic_DNA"/>
</dbReference>
<dbReference type="InterPro" id="IPR020354">
    <property type="entry name" value="Competence_nuclease_inhibitor"/>
</dbReference>
<name>A0A379EY36_9BACT</name>
<dbReference type="RefSeq" id="WP_115082653.1">
    <property type="nucleotide sequence ID" value="NZ_UGTP01000001.1"/>
</dbReference>
<protein>
    <submittedName>
        <fullName evidence="1">Uncharacterized protein</fullName>
    </submittedName>
</protein>